<proteinExistence type="predicted"/>
<dbReference type="Proteomes" id="UP001174136">
    <property type="component" value="Unassembled WGS sequence"/>
</dbReference>
<protein>
    <submittedName>
        <fullName evidence="2">Uncharacterized protein</fullName>
    </submittedName>
</protein>
<evidence type="ECO:0000313" key="3">
    <source>
        <dbReference type="Proteomes" id="UP001174136"/>
    </source>
</evidence>
<comment type="caution">
    <text evidence="2">The sequence shown here is derived from an EMBL/GenBank/DDBJ whole genome shotgun (WGS) entry which is preliminary data.</text>
</comment>
<keyword evidence="3" id="KW-1185">Reference proteome</keyword>
<evidence type="ECO:0000313" key="2">
    <source>
        <dbReference type="EMBL" id="KAK0130679.1"/>
    </source>
</evidence>
<accession>A0AA47LZA7</accession>
<dbReference type="AlphaFoldDB" id="A0AA47LZA7"/>
<sequence>MGREIRTTLPVLKESLRPLWPNLETVRNNDAKAKRCYETYYNRRYSTKPLPPLTVGDKVRLKIDGEKAWTTTATVQRQEATPRSFTLETERGDTPRRNRRHIQLVNRELSSHPKASQPTDEHGQCEPAGQDLSDTSNVPAETPASPQHSSQVITRFGRTVKPNPRYAS</sequence>
<dbReference type="EMBL" id="JAOPHQ010006663">
    <property type="protein sequence ID" value="KAK0130679.1"/>
    <property type="molecule type" value="Genomic_DNA"/>
</dbReference>
<feature type="compositionally biased region" description="Polar residues" evidence="1">
    <location>
        <begin position="132"/>
        <end position="153"/>
    </location>
</feature>
<feature type="region of interest" description="Disordered" evidence="1">
    <location>
        <begin position="73"/>
        <end position="168"/>
    </location>
</feature>
<evidence type="ECO:0000256" key="1">
    <source>
        <dbReference type="SAM" id="MobiDB-lite"/>
    </source>
</evidence>
<organism evidence="2 3">
    <name type="scientific">Merluccius polli</name>
    <name type="common">Benguela hake</name>
    <name type="synonym">Merluccius cadenati</name>
    <dbReference type="NCBI Taxonomy" id="89951"/>
    <lineage>
        <taxon>Eukaryota</taxon>
        <taxon>Metazoa</taxon>
        <taxon>Chordata</taxon>
        <taxon>Craniata</taxon>
        <taxon>Vertebrata</taxon>
        <taxon>Euteleostomi</taxon>
        <taxon>Actinopterygii</taxon>
        <taxon>Neopterygii</taxon>
        <taxon>Teleostei</taxon>
        <taxon>Neoteleostei</taxon>
        <taxon>Acanthomorphata</taxon>
        <taxon>Zeiogadaria</taxon>
        <taxon>Gadariae</taxon>
        <taxon>Gadiformes</taxon>
        <taxon>Gadoidei</taxon>
        <taxon>Merlucciidae</taxon>
        <taxon>Merluccius</taxon>
    </lineage>
</organism>
<feature type="compositionally biased region" description="Polar residues" evidence="1">
    <location>
        <begin position="73"/>
        <end position="87"/>
    </location>
</feature>
<dbReference type="PANTHER" id="PTHR33244:SF3">
    <property type="entry name" value="PEPTIDASE A2 DOMAIN-CONTAINING PROTEIN"/>
    <property type="match status" value="1"/>
</dbReference>
<dbReference type="PANTHER" id="PTHR33244">
    <property type="entry name" value="INTEGRASE CATALYTIC DOMAIN-CONTAINING PROTEIN-RELATED"/>
    <property type="match status" value="1"/>
</dbReference>
<name>A0AA47LZA7_MERPO</name>
<reference evidence="2" key="1">
    <citation type="journal article" date="2023" name="Front. Mar. Sci.">
        <title>A new Merluccius polli reference genome to investigate the effects of global change in West African waters.</title>
        <authorList>
            <person name="Mateo J.L."/>
            <person name="Blanco-Fernandez C."/>
            <person name="Garcia-Vazquez E."/>
            <person name="Machado-Schiaffino G."/>
        </authorList>
    </citation>
    <scope>NUCLEOTIDE SEQUENCE</scope>
    <source>
        <strain evidence="2">C29</strain>
        <tissue evidence="2">Fin</tissue>
    </source>
</reference>
<gene>
    <name evidence="2" type="ORF">N1851_034802</name>
</gene>